<name>F5XQC3_MICPN</name>
<dbReference type="Proteomes" id="UP000007947">
    <property type="component" value="Chromosome"/>
</dbReference>
<dbReference type="KEGG" id="mph:MLP_14090"/>
<evidence type="ECO:0000313" key="1">
    <source>
        <dbReference type="EMBL" id="BAK34423.1"/>
    </source>
</evidence>
<sequence>MPPVVVLPPPVPWPAVPLEVPALHPASKALPERATRPAARNAVRRSQLTQSVVEVMGVMAVILPTVAVSGL</sequence>
<organism evidence="1 2">
    <name type="scientific">Microlunatus phosphovorus (strain ATCC 700054 / DSM 10555 / JCM 9379 / NBRC 101784 / NCIMB 13414 / VKM Ac-1990 / NM-1)</name>
    <dbReference type="NCBI Taxonomy" id="1032480"/>
    <lineage>
        <taxon>Bacteria</taxon>
        <taxon>Bacillati</taxon>
        <taxon>Actinomycetota</taxon>
        <taxon>Actinomycetes</taxon>
        <taxon>Propionibacteriales</taxon>
        <taxon>Propionibacteriaceae</taxon>
        <taxon>Microlunatus</taxon>
    </lineage>
</organism>
<dbReference type="AlphaFoldDB" id="F5XQC3"/>
<proteinExistence type="predicted"/>
<keyword evidence="2" id="KW-1185">Reference proteome</keyword>
<reference evidence="1 2" key="1">
    <citation type="submission" date="2011-05" db="EMBL/GenBank/DDBJ databases">
        <title>Whole genome sequence of Microlunatus phosphovorus NM-1.</title>
        <authorList>
            <person name="Hosoyama A."/>
            <person name="Sasaki K."/>
            <person name="Harada T."/>
            <person name="Igarashi R."/>
            <person name="Kawakoshi A."/>
            <person name="Sasagawa M."/>
            <person name="Fukada J."/>
            <person name="Nakamura S."/>
            <person name="Katano Y."/>
            <person name="Hanada S."/>
            <person name="Kamagata Y."/>
            <person name="Nakamura N."/>
            <person name="Yamazaki S."/>
            <person name="Fujita N."/>
        </authorList>
    </citation>
    <scope>NUCLEOTIDE SEQUENCE [LARGE SCALE GENOMIC DNA]</scope>
    <source>
        <strain evidence="2">ATCC 700054 / DSM 10555 / JCM 9379 / NBRC 101784 / NCIMB 13414 / VKM Ac-1990 / NM-1</strain>
    </source>
</reference>
<gene>
    <name evidence="1" type="ordered locus">MLP_14090</name>
</gene>
<evidence type="ECO:0000313" key="2">
    <source>
        <dbReference type="Proteomes" id="UP000007947"/>
    </source>
</evidence>
<accession>F5XQC3</accession>
<dbReference type="EMBL" id="AP012204">
    <property type="protein sequence ID" value="BAK34423.1"/>
    <property type="molecule type" value="Genomic_DNA"/>
</dbReference>
<dbReference type="HOGENOM" id="CLU_2735563_0_0_11"/>
<protein>
    <submittedName>
        <fullName evidence="1">Uncharacterized protein</fullName>
    </submittedName>
</protein>